<proteinExistence type="predicted"/>
<evidence type="ECO:0000313" key="2">
    <source>
        <dbReference type="Proteomes" id="UP000499080"/>
    </source>
</evidence>
<sequence length="133" mass="14774">MKLSAGPVYRGSGGCFITSIGGKDILAKSFTTSPQCMLTAGVWKDFKKEATHCNLCKNEAREDKSEEITTTRKLGHVSAIAAMSDFEWLSPEEISLQQICTKPPDDATTGVTSWKWTWNILRTTICITTIRWP</sequence>
<reference evidence="1 2" key="1">
    <citation type="journal article" date="2019" name="Sci. Rep.">
        <title>Orb-weaving spider Araneus ventricosus genome elucidates the spidroin gene catalogue.</title>
        <authorList>
            <person name="Kono N."/>
            <person name="Nakamura H."/>
            <person name="Ohtoshi R."/>
            <person name="Moran D.A.P."/>
            <person name="Shinohara A."/>
            <person name="Yoshida Y."/>
            <person name="Fujiwara M."/>
            <person name="Mori M."/>
            <person name="Tomita M."/>
            <person name="Arakawa K."/>
        </authorList>
    </citation>
    <scope>NUCLEOTIDE SEQUENCE [LARGE SCALE GENOMIC DNA]</scope>
</reference>
<dbReference type="EMBL" id="BGPR01055523">
    <property type="protein sequence ID" value="GBO32085.1"/>
    <property type="molecule type" value="Genomic_DNA"/>
</dbReference>
<organism evidence="1 2">
    <name type="scientific">Araneus ventricosus</name>
    <name type="common">Orbweaver spider</name>
    <name type="synonym">Epeira ventricosa</name>
    <dbReference type="NCBI Taxonomy" id="182803"/>
    <lineage>
        <taxon>Eukaryota</taxon>
        <taxon>Metazoa</taxon>
        <taxon>Ecdysozoa</taxon>
        <taxon>Arthropoda</taxon>
        <taxon>Chelicerata</taxon>
        <taxon>Arachnida</taxon>
        <taxon>Araneae</taxon>
        <taxon>Araneomorphae</taxon>
        <taxon>Entelegynae</taxon>
        <taxon>Araneoidea</taxon>
        <taxon>Araneidae</taxon>
        <taxon>Araneus</taxon>
    </lineage>
</organism>
<dbReference type="AlphaFoldDB" id="A0A4Y2W456"/>
<accession>A0A4Y2W456</accession>
<evidence type="ECO:0000313" key="1">
    <source>
        <dbReference type="EMBL" id="GBO32085.1"/>
    </source>
</evidence>
<name>A0A4Y2W456_ARAVE</name>
<dbReference type="Proteomes" id="UP000499080">
    <property type="component" value="Unassembled WGS sequence"/>
</dbReference>
<comment type="caution">
    <text evidence="1">The sequence shown here is derived from an EMBL/GenBank/DDBJ whole genome shotgun (WGS) entry which is preliminary data.</text>
</comment>
<gene>
    <name evidence="1" type="ORF">AVEN_95753_1</name>
</gene>
<keyword evidence="2" id="KW-1185">Reference proteome</keyword>
<protein>
    <submittedName>
        <fullName evidence="1">Uncharacterized protein</fullName>
    </submittedName>
</protein>